<reference evidence="2 3" key="1">
    <citation type="submission" date="2019-03" db="EMBL/GenBank/DDBJ databases">
        <title>First draft genome of Liparis tanakae, snailfish: a comprehensive survey of snailfish specific genes.</title>
        <authorList>
            <person name="Kim W."/>
            <person name="Song I."/>
            <person name="Jeong J.-H."/>
            <person name="Kim D."/>
            <person name="Kim S."/>
            <person name="Ryu S."/>
            <person name="Song J.Y."/>
            <person name="Lee S.K."/>
        </authorList>
    </citation>
    <scope>NUCLEOTIDE SEQUENCE [LARGE SCALE GENOMIC DNA]</scope>
    <source>
        <tissue evidence="2">Muscle</tissue>
    </source>
</reference>
<name>A0A4Z2IHW3_9TELE</name>
<feature type="region of interest" description="Disordered" evidence="1">
    <location>
        <begin position="1"/>
        <end position="29"/>
    </location>
</feature>
<accession>A0A4Z2IHW3</accession>
<evidence type="ECO:0000313" key="3">
    <source>
        <dbReference type="Proteomes" id="UP000314294"/>
    </source>
</evidence>
<sequence length="83" mass="8595">MRQPSSLHQLCTESGCSSPAQRRSSLPGSSFTVCRLGAAPQRTLGAVSTAAQTEASSPFMVQALTPECDVLGIDEACIPLKGT</sequence>
<dbReference type="Proteomes" id="UP000314294">
    <property type="component" value="Unassembled WGS sequence"/>
</dbReference>
<keyword evidence="3" id="KW-1185">Reference proteome</keyword>
<evidence type="ECO:0000313" key="2">
    <source>
        <dbReference type="EMBL" id="TNN77438.1"/>
    </source>
</evidence>
<evidence type="ECO:0000256" key="1">
    <source>
        <dbReference type="SAM" id="MobiDB-lite"/>
    </source>
</evidence>
<protein>
    <submittedName>
        <fullName evidence="2">Uncharacterized protein</fullName>
    </submittedName>
</protein>
<gene>
    <name evidence="2" type="ORF">EYF80_012252</name>
</gene>
<dbReference type="EMBL" id="SRLO01000082">
    <property type="protein sequence ID" value="TNN77438.1"/>
    <property type="molecule type" value="Genomic_DNA"/>
</dbReference>
<proteinExistence type="predicted"/>
<organism evidence="2 3">
    <name type="scientific">Liparis tanakae</name>
    <name type="common">Tanaka's snailfish</name>
    <dbReference type="NCBI Taxonomy" id="230148"/>
    <lineage>
        <taxon>Eukaryota</taxon>
        <taxon>Metazoa</taxon>
        <taxon>Chordata</taxon>
        <taxon>Craniata</taxon>
        <taxon>Vertebrata</taxon>
        <taxon>Euteleostomi</taxon>
        <taxon>Actinopterygii</taxon>
        <taxon>Neopterygii</taxon>
        <taxon>Teleostei</taxon>
        <taxon>Neoteleostei</taxon>
        <taxon>Acanthomorphata</taxon>
        <taxon>Eupercaria</taxon>
        <taxon>Perciformes</taxon>
        <taxon>Cottioidei</taxon>
        <taxon>Cottales</taxon>
        <taxon>Liparidae</taxon>
        <taxon>Liparis</taxon>
    </lineage>
</organism>
<dbReference type="AlphaFoldDB" id="A0A4Z2IHW3"/>
<comment type="caution">
    <text evidence="2">The sequence shown here is derived from an EMBL/GenBank/DDBJ whole genome shotgun (WGS) entry which is preliminary data.</text>
</comment>